<gene>
    <name evidence="4" type="ORF">ACHAW5_002186</name>
</gene>
<accession>A0ABD3NFY3</accession>
<dbReference type="Gene3D" id="3.60.21.10">
    <property type="match status" value="1"/>
</dbReference>
<feature type="region of interest" description="Disordered" evidence="2">
    <location>
        <begin position="884"/>
        <end position="1032"/>
    </location>
</feature>
<feature type="region of interest" description="Disordered" evidence="2">
    <location>
        <begin position="1"/>
        <end position="34"/>
    </location>
</feature>
<reference evidence="4 5" key="1">
    <citation type="submission" date="2024-10" db="EMBL/GenBank/DDBJ databases">
        <title>Updated reference genomes for cyclostephanoid diatoms.</title>
        <authorList>
            <person name="Roberts W.R."/>
            <person name="Alverson A.J."/>
        </authorList>
    </citation>
    <scope>NUCLEOTIDE SEQUENCE [LARGE SCALE GENOMIC DNA]</scope>
    <source>
        <strain evidence="4 5">AJA276-08</strain>
    </source>
</reference>
<dbReference type="Gene3D" id="3.90.780.10">
    <property type="entry name" value="5'-Nucleotidase, C-terminal domain"/>
    <property type="match status" value="1"/>
</dbReference>
<feature type="region of interest" description="Disordered" evidence="2">
    <location>
        <begin position="550"/>
        <end position="576"/>
    </location>
</feature>
<organism evidence="4 5">
    <name type="scientific">Stephanodiscus triporus</name>
    <dbReference type="NCBI Taxonomy" id="2934178"/>
    <lineage>
        <taxon>Eukaryota</taxon>
        <taxon>Sar</taxon>
        <taxon>Stramenopiles</taxon>
        <taxon>Ochrophyta</taxon>
        <taxon>Bacillariophyta</taxon>
        <taxon>Coscinodiscophyceae</taxon>
        <taxon>Thalassiosirophycidae</taxon>
        <taxon>Stephanodiscales</taxon>
        <taxon>Stephanodiscaceae</taxon>
        <taxon>Stephanodiscus</taxon>
    </lineage>
</organism>
<feature type="domain" description="5'-Nucleotidase C-terminal" evidence="3">
    <location>
        <begin position="520"/>
        <end position="723"/>
    </location>
</feature>
<dbReference type="PANTHER" id="PTHR11575">
    <property type="entry name" value="5'-NUCLEOTIDASE-RELATED"/>
    <property type="match status" value="1"/>
</dbReference>
<dbReference type="AlphaFoldDB" id="A0ABD3NFY3"/>
<dbReference type="InterPro" id="IPR029052">
    <property type="entry name" value="Metallo-depent_PP-like"/>
</dbReference>
<evidence type="ECO:0000259" key="3">
    <source>
        <dbReference type="Pfam" id="PF02872"/>
    </source>
</evidence>
<feature type="compositionally biased region" description="Acidic residues" evidence="2">
    <location>
        <begin position="189"/>
        <end position="201"/>
    </location>
</feature>
<comment type="caution">
    <text evidence="4">The sequence shown here is derived from an EMBL/GenBank/DDBJ whole genome shotgun (WGS) entry which is preliminary data.</text>
</comment>
<dbReference type="SUPFAM" id="SSF55816">
    <property type="entry name" value="5'-nucleotidase (syn. UDP-sugar hydrolase), C-terminal domain"/>
    <property type="match status" value="1"/>
</dbReference>
<proteinExistence type="inferred from homology"/>
<name>A0ABD3NFY3_9STRA</name>
<dbReference type="SUPFAM" id="SSF56300">
    <property type="entry name" value="Metallo-dependent phosphatases"/>
    <property type="match status" value="1"/>
</dbReference>
<evidence type="ECO:0000256" key="1">
    <source>
        <dbReference type="ARBA" id="ARBA00006654"/>
    </source>
</evidence>
<sequence length="1058" mass="115013">MQMGSAVDRPGDDDDPRPPSRPKKHPRGEKKTAYGYEMMTTSTTAPPKCRRRRRRHRLGFVCVNDVYSFDDPPPGGWCRAATLIRRLTTTIVDRGGDDDDDDDDDDTATARCRLAVANGDVLGGSSLLVDSRGSVAIDAMNSIPMDLACLGNHEFDHGDDALMDRIDESDFDWLGSNVYYPRLLSPPPNDDDDDDSEEEERTDPSRLVVVRRRWSTREMTMMTTTTTTTTTAMKKTNENDGDVRYYFPGILGNGVIRTLPNAANDDNSNIIKVGIFGLVTDLTIVISSPSDRVVFDPDVLSVARRVSRSLRRRGANVIVALTHLREAEDRMLAGDESAGIDLILGGHEHEPLAIMVHHHRREEEEEDDDDDDEVEEGGGARTTEIRGGGGVIVVVVVVVGGVLVFKCGMNAYWVGTVDLDITVEDENDEEGDEGAIISSISTSWSMHAVSANVPMDNDVSEIVRGHRAMTEERAMTTNFGMELASTLSLDSVVATIADEVDVPPSSRLTTKILPLDTRTSSVRRREATGANMIADAMRWMLETNVARGKKTTATTATENNNDGGLDGGCGGDDDDDDGDVHPPAYPTLAMINGGFIRGDRLYGPGCEITVRDVLREMPFPRTMDVLMIRGDHLREALAQQLMGSSRGPTGAFPHLSSNASLRYGIGINSSSAGDKDSGDGDDDESIRIHTLTVDGLEVIDERKYFVAVTSFVADGSEGCTSWLKGERVRNSAWDGINMSPIRIDIPHPLVNVDDNDYDNCLSDVEACIIVKDASKTWVQDMITRFPSQLGYIKKALGTKFFDRKKQPIPVRLSREEALPFAICADTCLTVKTGNTGMPLSRLPANILSVCSGFPTKVLRKWSNVRSISIKTTNSELAQIERLAQVGGKDRAKKDEEEVENDDEAEGGKKKMRTKATADVTPLARALKKQRAVEVEEKEPSKKTRKGPTGGTTTTGTTAATKVMDVPKSSKKEKSSTGGGGEGATADAAKGGVGREGAPKSSKKKREAVADVAKGGVGTEEAPKSSKKVRKGTIDDTKVCRATVKSLTTNEANNIHRRW</sequence>
<dbReference type="Proteomes" id="UP001530315">
    <property type="component" value="Unassembled WGS sequence"/>
</dbReference>
<dbReference type="InterPro" id="IPR006179">
    <property type="entry name" value="5_nucleotidase/apyrase"/>
</dbReference>
<dbReference type="InterPro" id="IPR008334">
    <property type="entry name" value="5'-Nucleotdase_C"/>
</dbReference>
<feature type="compositionally biased region" description="Low complexity" evidence="2">
    <location>
        <begin position="950"/>
        <end position="961"/>
    </location>
</feature>
<dbReference type="InterPro" id="IPR028364">
    <property type="entry name" value="Ribosomal_uL1/biogenesis"/>
</dbReference>
<feature type="compositionally biased region" description="Acidic residues" evidence="2">
    <location>
        <begin position="363"/>
        <end position="376"/>
    </location>
</feature>
<dbReference type="SUPFAM" id="SSF56808">
    <property type="entry name" value="Ribosomal protein L1"/>
    <property type="match status" value="1"/>
</dbReference>
<comment type="similarity">
    <text evidence="1">Belongs to the 5'-nucleotidase family.</text>
</comment>
<feature type="region of interest" description="Disordered" evidence="2">
    <location>
        <begin position="359"/>
        <end position="382"/>
    </location>
</feature>
<feature type="region of interest" description="Disordered" evidence="2">
    <location>
        <begin position="182"/>
        <end position="205"/>
    </location>
</feature>
<dbReference type="Pfam" id="PF00687">
    <property type="entry name" value="Ribosomal_L1"/>
    <property type="match status" value="1"/>
</dbReference>
<dbReference type="EMBL" id="JALLAZ020001448">
    <property type="protein sequence ID" value="KAL3774785.1"/>
    <property type="molecule type" value="Genomic_DNA"/>
</dbReference>
<feature type="compositionally biased region" description="Basic and acidic residues" evidence="2">
    <location>
        <begin position="930"/>
        <end position="941"/>
    </location>
</feature>
<dbReference type="Pfam" id="PF02872">
    <property type="entry name" value="5_nucleotid_C"/>
    <property type="match status" value="1"/>
</dbReference>
<dbReference type="PANTHER" id="PTHR11575:SF48">
    <property type="entry name" value="5'-NUCLEOTIDASE"/>
    <property type="match status" value="1"/>
</dbReference>
<evidence type="ECO:0000313" key="4">
    <source>
        <dbReference type="EMBL" id="KAL3774785.1"/>
    </source>
</evidence>
<keyword evidence="5" id="KW-1185">Reference proteome</keyword>
<dbReference type="InterPro" id="IPR023674">
    <property type="entry name" value="Ribosomal_uL1-like"/>
</dbReference>
<protein>
    <recommendedName>
        <fullName evidence="3">5'-Nucleotidase C-terminal domain-containing protein</fullName>
    </recommendedName>
</protein>
<evidence type="ECO:0000313" key="5">
    <source>
        <dbReference type="Proteomes" id="UP001530315"/>
    </source>
</evidence>
<evidence type="ECO:0000256" key="2">
    <source>
        <dbReference type="SAM" id="MobiDB-lite"/>
    </source>
</evidence>
<dbReference type="InterPro" id="IPR036907">
    <property type="entry name" value="5'-Nucleotdase_C_sf"/>
</dbReference>